<evidence type="ECO:0000313" key="3">
    <source>
        <dbReference type="Proteomes" id="UP000070501"/>
    </source>
</evidence>
<feature type="compositionally biased region" description="Polar residues" evidence="1">
    <location>
        <begin position="97"/>
        <end position="110"/>
    </location>
</feature>
<dbReference type="Proteomes" id="UP000070501">
    <property type="component" value="Unassembled WGS sequence"/>
</dbReference>
<sequence>MTPPETVVWTGTFPNFCAARAELYAARFDGERGARRRSGITGALSITRDLCTVPAIDPRPVSNRDDDSAHRQLPLGAQHAQVLLPNVAGGGKGWGLQHSNGQHANLASSEISDEPDIEDTHPADLAGPLEPPSYGKHCHWTISRRLSRGC</sequence>
<reference evidence="3" key="1">
    <citation type="submission" date="2016-02" db="EMBL/GenBank/DDBJ databases">
        <title>Draft genome sequence of Microdochium bolleyi, a fungal endophyte of beachgrass.</title>
        <authorList>
            <consortium name="DOE Joint Genome Institute"/>
            <person name="David A.S."/>
            <person name="May G."/>
            <person name="Haridas S."/>
            <person name="Lim J."/>
            <person name="Wang M."/>
            <person name="Labutti K."/>
            <person name="Lipzen A."/>
            <person name="Barry K."/>
            <person name="Grigoriev I.V."/>
        </authorList>
    </citation>
    <scope>NUCLEOTIDE SEQUENCE [LARGE SCALE GENOMIC DNA]</scope>
    <source>
        <strain evidence="3">J235TASD1</strain>
    </source>
</reference>
<protein>
    <submittedName>
        <fullName evidence="2">Uncharacterized protein</fullName>
    </submittedName>
</protein>
<keyword evidence="3" id="KW-1185">Reference proteome</keyword>
<dbReference type="AlphaFoldDB" id="A0A136IP36"/>
<name>A0A136IP36_9PEZI</name>
<feature type="region of interest" description="Disordered" evidence="1">
    <location>
        <begin position="93"/>
        <end position="130"/>
    </location>
</feature>
<organism evidence="2 3">
    <name type="scientific">Microdochium bolleyi</name>
    <dbReference type="NCBI Taxonomy" id="196109"/>
    <lineage>
        <taxon>Eukaryota</taxon>
        <taxon>Fungi</taxon>
        <taxon>Dikarya</taxon>
        <taxon>Ascomycota</taxon>
        <taxon>Pezizomycotina</taxon>
        <taxon>Sordariomycetes</taxon>
        <taxon>Xylariomycetidae</taxon>
        <taxon>Xylariales</taxon>
        <taxon>Microdochiaceae</taxon>
        <taxon>Microdochium</taxon>
    </lineage>
</organism>
<gene>
    <name evidence="2" type="ORF">Micbo1qcDRAFT_179671</name>
</gene>
<evidence type="ECO:0000256" key="1">
    <source>
        <dbReference type="SAM" id="MobiDB-lite"/>
    </source>
</evidence>
<accession>A0A136IP36</accession>
<proteinExistence type="predicted"/>
<evidence type="ECO:0000313" key="2">
    <source>
        <dbReference type="EMBL" id="KXJ86700.1"/>
    </source>
</evidence>
<dbReference type="InParanoid" id="A0A136IP36"/>
<dbReference type="EMBL" id="KQ964266">
    <property type="protein sequence ID" value="KXJ86700.1"/>
    <property type="molecule type" value="Genomic_DNA"/>
</dbReference>